<protein>
    <submittedName>
        <fullName evidence="2">Putative RNA 3'-terminal phosphate cyclase-like protein</fullName>
    </submittedName>
</protein>
<accession>A0A0C2JJG4</accession>
<dbReference type="OrthoDB" id="1911237at2759"/>
<dbReference type="InterPro" id="IPR023797">
    <property type="entry name" value="RNA3'_phos_cyclase_dom"/>
</dbReference>
<dbReference type="InterPro" id="IPR013792">
    <property type="entry name" value="RNA3'P_cycl/enolpyr_Trfase_a/b"/>
</dbReference>
<dbReference type="Gene3D" id="3.65.10.20">
    <property type="entry name" value="RNA 3'-terminal phosphate cyclase domain"/>
    <property type="match status" value="1"/>
</dbReference>
<name>A0A0C2JJG4_THEKT</name>
<dbReference type="InterPro" id="IPR020719">
    <property type="entry name" value="RNA3'_term_phos_cycl-like_CS"/>
</dbReference>
<dbReference type="Pfam" id="PF01137">
    <property type="entry name" value="RTC"/>
    <property type="match status" value="1"/>
</dbReference>
<evidence type="ECO:0000313" key="3">
    <source>
        <dbReference type="Proteomes" id="UP000031668"/>
    </source>
</evidence>
<organism evidence="2 3">
    <name type="scientific">Thelohanellus kitauei</name>
    <name type="common">Myxosporean</name>
    <dbReference type="NCBI Taxonomy" id="669202"/>
    <lineage>
        <taxon>Eukaryota</taxon>
        <taxon>Metazoa</taxon>
        <taxon>Cnidaria</taxon>
        <taxon>Myxozoa</taxon>
        <taxon>Myxosporea</taxon>
        <taxon>Bivalvulida</taxon>
        <taxon>Platysporina</taxon>
        <taxon>Myxobolidae</taxon>
        <taxon>Thelohanellus</taxon>
    </lineage>
</organism>
<dbReference type="PANTHER" id="PTHR11096">
    <property type="entry name" value="RNA 3' TERMINAL PHOSPHATE CYCLASE"/>
    <property type="match status" value="1"/>
</dbReference>
<dbReference type="GO" id="GO:0005730">
    <property type="term" value="C:nucleolus"/>
    <property type="evidence" value="ECO:0007669"/>
    <property type="project" value="TreeGrafter"/>
</dbReference>
<dbReference type="SUPFAM" id="SSF55205">
    <property type="entry name" value="EPT/RTPC-like"/>
    <property type="match status" value="1"/>
</dbReference>
<dbReference type="GO" id="GO:0004521">
    <property type="term" value="F:RNA endonuclease activity"/>
    <property type="evidence" value="ECO:0007669"/>
    <property type="project" value="TreeGrafter"/>
</dbReference>
<evidence type="ECO:0000313" key="2">
    <source>
        <dbReference type="EMBL" id="KII69533.1"/>
    </source>
</evidence>
<dbReference type="InterPro" id="IPR000228">
    <property type="entry name" value="RNA3'_term_phos_cyc"/>
</dbReference>
<dbReference type="GO" id="GO:0000479">
    <property type="term" value="P:endonucleolytic cleavage of tricistronic rRNA transcript (SSU-rRNA, 5.8S rRNA, LSU-rRNA)"/>
    <property type="evidence" value="ECO:0007669"/>
    <property type="project" value="TreeGrafter"/>
</dbReference>
<comment type="caution">
    <text evidence="2">The sequence shown here is derived from an EMBL/GenBank/DDBJ whole genome shotgun (WGS) entry which is preliminary data.</text>
</comment>
<dbReference type="EMBL" id="JWZT01002387">
    <property type="protein sequence ID" value="KII69533.1"/>
    <property type="molecule type" value="Genomic_DNA"/>
</dbReference>
<reference evidence="2 3" key="1">
    <citation type="journal article" date="2014" name="Genome Biol. Evol.">
        <title>The genome of the myxosporean Thelohanellus kitauei shows adaptations to nutrient acquisition within its fish host.</title>
        <authorList>
            <person name="Yang Y."/>
            <person name="Xiong J."/>
            <person name="Zhou Z."/>
            <person name="Huo F."/>
            <person name="Miao W."/>
            <person name="Ran C."/>
            <person name="Liu Y."/>
            <person name="Zhang J."/>
            <person name="Feng J."/>
            <person name="Wang M."/>
            <person name="Wang M."/>
            <person name="Wang L."/>
            <person name="Yao B."/>
        </authorList>
    </citation>
    <scope>NUCLEOTIDE SEQUENCE [LARGE SCALE GENOMIC DNA]</scope>
    <source>
        <strain evidence="2">Wuqing</strain>
    </source>
</reference>
<feature type="domain" description="RNA 3'-terminal phosphate cyclase" evidence="1">
    <location>
        <begin position="12"/>
        <end position="116"/>
    </location>
</feature>
<dbReference type="PROSITE" id="PS01287">
    <property type="entry name" value="RTC"/>
    <property type="match status" value="1"/>
</dbReference>
<dbReference type="InterPro" id="IPR037136">
    <property type="entry name" value="RNA3'_phos_cyclase_dom_sf"/>
</dbReference>
<gene>
    <name evidence="2" type="ORF">RF11_07415</name>
</gene>
<dbReference type="PANTHER" id="PTHR11096:SF1">
    <property type="entry name" value="RNA 3'-TERMINAL PHOSPHATE CYCLASE-LIKE PROTEIN"/>
    <property type="match status" value="1"/>
</dbReference>
<keyword evidence="3" id="KW-1185">Reference proteome</keyword>
<evidence type="ECO:0000259" key="1">
    <source>
        <dbReference type="Pfam" id="PF01137"/>
    </source>
</evidence>
<sequence length="136" mass="14931">MNGCQIQISTDGCTLDFIPGTLLGGTVTHSCGLDRSISYFLEFVTWIVPIIKFTITLQLEGLTNHPADPSVDYIRYSSVNLFRKFQYGESTEINIIRRGYAPTGGGLVVFVCHPLLSIPSIDLTDIGSFIKVRGTV</sequence>
<dbReference type="AlphaFoldDB" id="A0A0C2JJG4"/>
<proteinExistence type="predicted"/>
<dbReference type="Proteomes" id="UP000031668">
    <property type="component" value="Unassembled WGS sequence"/>
</dbReference>